<name>S9UG92_9TRYP</name>
<dbReference type="SUPFAM" id="SSF50129">
    <property type="entry name" value="GroES-like"/>
    <property type="match status" value="1"/>
</dbReference>
<comment type="caution">
    <text evidence="8">The sequence shown here is derived from an EMBL/GenBank/DDBJ whole genome shotgun (WGS) entry which is preliminary data.</text>
</comment>
<dbReference type="Proteomes" id="UP000015354">
    <property type="component" value="Unassembled WGS sequence"/>
</dbReference>
<evidence type="ECO:0000256" key="5">
    <source>
        <dbReference type="ARBA" id="ARBA00023002"/>
    </source>
</evidence>
<feature type="domain" description="Alcohol dehydrogenase-like N-terminal" evidence="7">
    <location>
        <begin position="47"/>
        <end position="120"/>
    </location>
</feature>
<dbReference type="FunFam" id="3.90.180.10:FF:000040">
    <property type="entry name" value="Nuclear receptor binding factor-like protein"/>
    <property type="match status" value="1"/>
</dbReference>
<evidence type="ECO:0000313" key="11">
    <source>
        <dbReference type="Proteomes" id="UP000015354"/>
    </source>
</evidence>
<evidence type="ECO:0000256" key="2">
    <source>
        <dbReference type="ARBA" id="ARBA00010371"/>
    </source>
</evidence>
<keyword evidence="5" id="KW-0560">Oxidoreductase</keyword>
<keyword evidence="11" id="KW-1185">Reference proteome</keyword>
<dbReference type="PANTHER" id="PTHR43981">
    <property type="entry name" value="ENOYL-[ACYL-CARRIER-PROTEIN] REDUCTASE, MITOCHONDRIAL"/>
    <property type="match status" value="1"/>
</dbReference>
<evidence type="ECO:0000256" key="4">
    <source>
        <dbReference type="ARBA" id="ARBA00022946"/>
    </source>
</evidence>
<sequence length="454" mass="50786">MLASSRLLRGLPAVRTVAAAGWRYHRHGRPEKVLQYEHYRVPFDRKSGQVVVKMLAAPVHRQDKNVIEGAGAGLWTPLLLPAAAKAMPRVAGVEGVGVVEEVGSGATLGVKEGDLVWVNNPLVGTWATHIVTDADNVDVVPNRADVDIEYLSALSLFHTAYHLTNSFVSLQPGDVVLQTGASSSISQICQGYLRAKGAKLFQTMQLGRTEHAHLLAFFKLRGAFAVVPHNYVRTNYMRRLLSDVPPPRLLLNHSCGEHASSLLNLLGDNGVCVTYGNTSHKPMQLANMDLIARGIQFKGFFLPAWMQRHTREARMRVHQNVVESMTIAQGHGIFRAQRFKMDGDSPFAFSNAWDAPLASRKAILRMVGEYGEWRRPRTDQAGWNMGRAVWEDLLQQMWEAAGTTENPQSMKYYTPFDDIYTTFYDGKQSKEMGHRDVFFRRPNAPRHNAAEQKE</sequence>
<dbReference type="GO" id="GO:0016491">
    <property type="term" value="F:oxidoreductase activity"/>
    <property type="evidence" value="ECO:0007669"/>
    <property type="project" value="UniProtKB-KW"/>
</dbReference>
<dbReference type="OrthoDB" id="7482721at2759"/>
<evidence type="ECO:0000256" key="1">
    <source>
        <dbReference type="ARBA" id="ARBA00004173"/>
    </source>
</evidence>
<evidence type="ECO:0000313" key="8">
    <source>
        <dbReference type="EMBL" id="EPY27953.1"/>
    </source>
</evidence>
<evidence type="ECO:0000313" key="9">
    <source>
        <dbReference type="EMBL" id="EPY29593.1"/>
    </source>
</evidence>
<protein>
    <submittedName>
        <fullName evidence="10">NADPH2:quinone reductase</fullName>
    </submittedName>
    <submittedName>
        <fullName evidence="8">Oxidoreductase</fullName>
    </submittedName>
</protein>
<dbReference type="InterPro" id="IPR036291">
    <property type="entry name" value="NAD(P)-bd_dom_sf"/>
</dbReference>
<evidence type="ECO:0000313" key="10">
    <source>
        <dbReference type="EMBL" id="EPY30835.1"/>
    </source>
</evidence>
<dbReference type="Gene3D" id="3.40.50.720">
    <property type="entry name" value="NAD(P)-binding Rossmann-like Domain"/>
    <property type="match status" value="1"/>
</dbReference>
<dbReference type="GO" id="GO:0005739">
    <property type="term" value="C:mitochondrion"/>
    <property type="evidence" value="ECO:0007669"/>
    <property type="project" value="UniProtKB-SubCell"/>
</dbReference>
<dbReference type="InterPro" id="IPR013154">
    <property type="entry name" value="ADH-like_N"/>
</dbReference>
<evidence type="ECO:0000256" key="6">
    <source>
        <dbReference type="ARBA" id="ARBA00023128"/>
    </source>
</evidence>
<accession>S9UG92</accession>
<dbReference type="EMBL" id="ATMH01004428">
    <property type="protein sequence ID" value="EPY29593.1"/>
    <property type="molecule type" value="Genomic_DNA"/>
</dbReference>
<organism evidence="8 11">
    <name type="scientific">Strigomonas culicis</name>
    <dbReference type="NCBI Taxonomy" id="28005"/>
    <lineage>
        <taxon>Eukaryota</taxon>
        <taxon>Discoba</taxon>
        <taxon>Euglenozoa</taxon>
        <taxon>Kinetoplastea</taxon>
        <taxon>Metakinetoplastina</taxon>
        <taxon>Trypanosomatida</taxon>
        <taxon>Trypanosomatidae</taxon>
        <taxon>Strigomonadinae</taxon>
        <taxon>Strigomonas</taxon>
    </lineage>
</organism>
<gene>
    <name evidence="10" type="ORF">STCU_03868</name>
    <name evidence="9" type="ORF">STCU_04428</name>
    <name evidence="8" type="ORF">STCU_05384</name>
</gene>
<reference evidence="8 11" key="1">
    <citation type="journal article" date="2013" name="PLoS ONE">
        <title>Predicting the Proteins of Angomonas deanei, Strigomonas culicis and Their Respective Endosymbionts Reveals New Aspects of the Trypanosomatidae Family.</title>
        <authorList>
            <person name="Motta M.C."/>
            <person name="Martins A.C."/>
            <person name="de Souza S.S."/>
            <person name="Catta-Preta C.M."/>
            <person name="Silva R."/>
            <person name="Klein C.C."/>
            <person name="de Almeida L.G."/>
            <person name="de Lima Cunha O."/>
            <person name="Ciapina L.P."/>
            <person name="Brocchi M."/>
            <person name="Colabardini A.C."/>
            <person name="de Araujo Lima B."/>
            <person name="Machado C.R."/>
            <person name="de Almeida Soares C.M."/>
            <person name="Probst C.M."/>
            <person name="de Menezes C.B."/>
            <person name="Thompson C.E."/>
            <person name="Bartholomeu D.C."/>
            <person name="Gradia D.F."/>
            <person name="Pavoni D.P."/>
            <person name="Grisard E.C."/>
            <person name="Fantinatti-Garboggini F."/>
            <person name="Marchini F.K."/>
            <person name="Rodrigues-Luiz G.F."/>
            <person name="Wagner G."/>
            <person name="Goldman G.H."/>
            <person name="Fietto J.L."/>
            <person name="Elias M.C."/>
            <person name="Goldman M.H."/>
            <person name="Sagot M.F."/>
            <person name="Pereira M."/>
            <person name="Stoco P.H."/>
            <person name="de Mendonca-Neto R.P."/>
            <person name="Teixeira S.M."/>
            <person name="Maciel T.E."/>
            <person name="de Oliveira Mendes T.A."/>
            <person name="Urmenyi T.P."/>
            <person name="de Souza W."/>
            <person name="Schenkman S."/>
            <person name="de Vasconcelos A.T."/>
        </authorList>
    </citation>
    <scope>NUCLEOTIDE SEQUENCE [LARGE SCALE GENOMIC DNA]</scope>
</reference>
<dbReference type="Gene3D" id="3.90.180.10">
    <property type="entry name" value="Medium-chain alcohol dehydrogenases, catalytic domain"/>
    <property type="match status" value="1"/>
</dbReference>
<keyword evidence="6" id="KW-0496">Mitochondrion</keyword>
<keyword evidence="4" id="KW-0809">Transit peptide</keyword>
<reference evidence="8" key="2">
    <citation type="submission" date="2013-03" db="EMBL/GenBank/DDBJ databases">
        <authorList>
            <person name="Motta M.C.M."/>
            <person name="Martins A.C.A."/>
            <person name="Preta C.M.C.C."/>
            <person name="Silva R."/>
            <person name="de Souza S.S."/>
            <person name="Klein C.C."/>
            <person name="de Almeida L.G.P."/>
            <person name="Cunha O.L."/>
            <person name="Colabardini A.C."/>
            <person name="Lima B.A."/>
            <person name="Machado C.R."/>
            <person name="Soares C.M.A."/>
            <person name="de Menezes C.B.A."/>
            <person name="Bartolomeu D.C."/>
            <person name="Grisard E.C."/>
            <person name="Fantinatti-Garboggini F."/>
            <person name="Rodrigues-Luiz G.F."/>
            <person name="Wagner G."/>
            <person name="Goldman G.H."/>
            <person name="Fietto J.L.R."/>
            <person name="Ciapina L.P."/>
            <person name="Brocchi M."/>
            <person name="Elias M.C."/>
            <person name="Goldman M.H.S."/>
            <person name="Sagot M.-F."/>
            <person name="Pereira M."/>
            <person name="Stoco P.H."/>
            <person name="Teixeira S.M.R."/>
            <person name="de Mendonca-Neto R.P."/>
            <person name="Maciel T.E.F."/>
            <person name="Mendes T.A.O."/>
            <person name="Urmenyi T.P."/>
            <person name="Teixeira M.M.G."/>
            <person name="de Camargo E.F.P."/>
            <person name="de Sousa W."/>
            <person name="Schenkman S."/>
            <person name="de Vasconcelos A.T.R."/>
        </authorList>
    </citation>
    <scope>NUCLEOTIDE SEQUENCE</scope>
</reference>
<proteinExistence type="inferred from homology"/>
<keyword evidence="3" id="KW-0521">NADP</keyword>
<dbReference type="AlphaFoldDB" id="S9UG92"/>
<comment type="similarity">
    <text evidence="2">Belongs to the zinc-containing alcohol dehydrogenase family. Quinone oxidoreductase subfamily.</text>
</comment>
<dbReference type="EMBL" id="ATMH01005384">
    <property type="protein sequence ID" value="EPY27953.1"/>
    <property type="molecule type" value="Genomic_DNA"/>
</dbReference>
<dbReference type="PANTHER" id="PTHR43981:SF5">
    <property type="entry name" value="PUTATIVE-RELATED"/>
    <property type="match status" value="1"/>
</dbReference>
<dbReference type="CDD" id="cd08290">
    <property type="entry name" value="ETR"/>
    <property type="match status" value="1"/>
</dbReference>
<comment type="subcellular location">
    <subcellularLocation>
        <location evidence="1">Mitochondrion</location>
    </subcellularLocation>
</comment>
<dbReference type="Pfam" id="PF08240">
    <property type="entry name" value="ADH_N"/>
    <property type="match status" value="1"/>
</dbReference>
<evidence type="ECO:0000256" key="3">
    <source>
        <dbReference type="ARBA" id="ARBA00022857"/>
    </source>
</evidence>
<evidence type="ECO:0000259" key="7">
    <source>
        <dbReference type="Pfam" id="PF08240"/>
    </source>
</evidence>
<dbReference type="InterPro" id="IPR051034">
    <property type="entry name" value="Mito_Enoyl-ACP_Reductase"/>
</dbReference>
<dbReference type="InterPro" id="IPR011032">
    <property type="entry name" value="GroES-like_sf"/>
</dbReference>
<dbReference type="EMBL" id="ATMH01003868">
    <property type="protein sequence ID" value="EPY30835.1"/>
    <property type="molecule type" value="Genomic_DNA"/>
</dbReference>
<dbReference type="GO" id="GO:0006631">
    <property type="term" value="P:fatty acid metabolic process"/>
    <property type="evidence" value="ECO:0007669"/>
    <property type="project" value="TreeGrafter"/>
</dbReference>
<dbReference type="SUPFAM" id="SSF51735">
    <property type="entry name" value="NAD(P)-binding Rossmann-fold domains"/>
    <property type="match status" value="1"/>
</dbReference>